<evidence type="ECO:0000313" key="3">
    <source>
        <dbReference type="Proteomes" id="UP001203945"/>
    </source>
</evidence>
<dbReference type="Proteomes" id="UP001203945">
    <property type="component" value="Unassembled WGS sequence"/>
</dbReference>
<accession>A0ABT1MN52</accession>
<proteinExistence type="predicted"/>
<dbReference type="InterPro" id="IPR001296">
    <property type="entry name" value="Glyco_trans_1"/>
</dbReference>
<evidence type="ECO:0000259" key="1">
    <source>
        <dbReference type="Pfam" id="PF00534"/>
    </source>
</evidence>
<evidence type="ECO:0000313" key="2">
    <source>
        <dbReference type="EMBL" id="MCQ0969707.1"/>
    </source>
</evidence>
<reference evidence="2 3" key="1">
    <citation type="submission" date="2022-03" db="EMBL/GenBank/DDBJ databases">
        <authorList>
            <person name="He Y."/>
        </authorList>
    </citation>
    <scope>NUCLEOTIDE SEQUENCE [LARGE SCALE GENOMIC DNA]</scope>
    <source>
        <strain evidence="2 3">TK19116</strain>
    </source>
</reference>
<name>A0ABT1MN52_9RHOB</name>
<feature type="domain" description="Glycosyl transferase family 1" evidence="1">
    <location>
        <begin position="114"/>
        <end position="280"/>
    </location>
</feature>
<dbReference type="Pfam" id="PF00534">
    <property type="entry name" value="Glycos_transf_1"/>
    <property type="match status" value="1"/>
</dbReference>
<keyword evidence="3" id="KW-1185">Reference proteome</keyword>
<dbReference type="EMBL" id="JAKZEU010000002">
    <property type="protein sequence ID" value="MCQ0969707.1"/>
    <property type="molecule type" value="Genomic_DNA"/>
</dbReference>
<comment type="caution">
    <text evidence="2">The sequence shown here is derived from an EMBL/GenBank/DDBJ whole genome shotgun (WGS) entry which is preliminary data.</text>
</comment>
<dbReference type="CDD" id="cd03801">
    <property type="entry name" value="GT4_PimA-like"/>
    <property type="match status" value="1"/>
</dbReference>
<protein>
    <submittedName>
        <fullName evidence="2">Glycosyltransferase family 4 protein</fullName>
    </submittedName>
</protein>
<organism evidence="2 3">
    <name type="scientific">Paracoccus albicereus</name>
    <dbReference type="NCBI Taxonomy" id="2922394"/>
    <lineage>
        <taxon>Bacteria</taxon>
        <taxon>Pseudomonadati</taxon>
        <taxon>Pseudomonadota</taxon>
        <taxon>Alphaproteobacteria</taxon>
        <taxon>Rhodobacterales</taxon>
        <taxon>Paracoccaceae</taxon>
        <taxon>Paracoccus</taxon>
    </lineage>
</organism>
<dbReference type="InterPro" id="IPR050194">
    <property type="entry name" value="Glycosyltransferase_grp1"/>
</dbReference>
<dbReference type="Gene3D" id="3.40.50.2000">
    <property type="entry name" value="Glycogen Phosphorylase B"/>
    <property type="match status" value="2"/>
</dbReference>
<sequence>MKAALWQLFYFLEAGVLAAELRRQGASHLHNHFVDSSCSVAMLASHMSGVPFSFTLHGPTELYEPHRWRLDEKIARAAFSVFISHFARSQGMLFSDPSHWDRMRIVHCGIEPERYRKVSVEGANPLEIVFIGRMAGVKGAPLMIAALERLRADHPDARLVMIGDGPERPALEAQARAAGLQGAVEFTGYLDQDQVAARLSAAAMLALPSFAEGVPVVLMEAMATGLPVVTTRIAGIPELVEDGVSGILVPPGDLDALVEALSALLADTEMRARLGQAGRAKVARDFHQATEAKWLGTLFSGSIAGQLPRTLRPEQAEASSHPAG</sequence>
<dbReference type="PANTHER" id="PTHR45947:SF15">
    <property type="entry name" value="TEICHURONIC ACID BIOSYNTHESIS GLYCOSYLTRANSFERASE TUAC-RELATED"/>
    <property type="match status" value="1"/>
</dbReference>
<dbReference type="SUPFAM" id="SSF53756">
    <property type="entry name" value="UDP-Glycosyltransferase/glycogen phosphorylase"/>
    <property type="match status" value="1"/>
</dbReference>
<dbReference type="PANTHER" id="PTHR45947">
    <property type="entry name" value="SULFOQUINOVOSYL TRANSFERASE SQD2"/>
    <property type="match status" value="1"/>
</dbReference>
<gene>
    <name evidence="2" type="ORF">MLD63_04605</name>
</gene>